<proteinExistence type="predicted"/>
<dbReference type="EMBL" id="GGEC01081805">
    <property type="protein sequence ID" value="MBX62289.1"/>
    <property type="molecule type" value="Transcribed_RNA"/>
</dbReference>
<reference evidence="1" key="1">
    <citation type="submission" date="2018-02" db="EMBL/GenBank/DDBJ databases">
        <title>Rhizophora mucronata_Transcriptome.</title>
        <authorList>
            <person name="Meera S.P."/>
            <person name="Sreeshan A."/>
            <person name="Augustine A."/>
        </authorList>
    </citation>
    <scope>NUCLEOTIDE SEQUENCE</scope>
    <source>
        <tissue evidence="1">Leaf</tissue>
    </source>
</reference>
<evidence type="ECO:0000313" key="1">
    <source>
        <dbReference type="EMBL" id="MBX62289.1"/>
    </source>
</evidence>
<sequence length="25" mass="3184">MDNLYKWKSYFHVLISFKIRILHCQ</sequence>
<name>A0A2P2Q5W2_RHIMU</name>
<protein>
    <submittedName>
        <fullName evidence="1">Uncharacterized protein</fullName>
    </submittedName>
</protein>
<dbReference type="AlphaFoldDB" id="A0A2P2Q5W2"/>
<organism evidence="1">
    <name type="scientific">Rhizophora mucronata</name>
    <name type="common">Asiatic mangrove</name>
    <dbReference type="NCBI Taxonomy" id="61149"/>
    <lineage>
        <taxon>Eukaryota</taxon>
        <taxon>Viridiplantae</taxon>
        <taxon>Streptophyta</taxon>
        <taxon>Embryophyta</taxon>
        <taxon>Tracheophyta</taxon>
        <taxon>Spermatophyta</taxon>
        <taxon>Magnoliopsida</taxon>
        <taxon>eudicotyledons</taxon>
        <taxon>Gunneridae</taxon>
        <taxon>Pentapetalae</taxon>
        <taxon>rosids</taxon>
        <taxon>fabids</taxon>
        <taxon>Malpighiales</taxon>
        <taxon>Rhizophoraceae</taxon>
        <taxon>Rhizophora</taxon>
    </lineage>
</organism>
<accession>A0A2P2Q5W2</accession>